<name>A0A7J5E1M3_NOCSI</name>
<evidence type="ECO:0000256" key="1">
    <source>
        <dbReference type="SAM" id="MobiDB-lite"/>
    </source>
</evidence>
<dbReference type="EMBL" id="WBVM01000001">
    <property type="protein sequence ID" value="KAB2812088.1"/>
    <property type="molecule type" value="Genomic_DNA"/>
</dbReference>
<feature type="compositionally biased region" description="Basic residues" evidence="1">
    <location>
        <begin position="319"/>
        <end position="329"/>
    </location>
</feature>
<evidence type="ECO:0008006" key="4">
    <source>
        <dbReference type="Google" id="ProtNLM"/>
    </source>
</evidence>
<evidence type="ECO:0000313" key="3">
    <source>
        <dbReference type="Proteomes" id="UP000449906"/>
    </source>
</evidence>
<evidence type="ECO:0000313" key="2">
    <source>
        <dbReference type="EMBL" id="KAB2812088.1"/>
    </source>
</evidence>
<dbReference type="AlphaFoldDB" id="A0A7J5E1M3"/>
<dbReference type="RefSeq" id="WP_151579488.1">
    <property type="nucleotide sequence ID" value="NZ_WBVM01000001.1"/>
</dbReference>
<reference evidence="2 3" key="1">
    <citation type="submission" date="2019-09" db="EMBL/GenBank/DDBJ databases">
        <title>Pimelobacter sp. isolated from Paulinella.</title>
        <authorList>
            <person name="Jeong S.E."/>
        </authorList>
    </citation>
    <scope>NUCLEOTIDE SEQUENCE [LARGE SCALE GENOMIC DNA]</scope>
    <source>
        <strain evidence="2 3">Pch-N</strain>
    </source>
</reference>
<proteinExistence type="predicted"/>
<dbReference type="Proteomes" id="UP000449906">
    <property type="component" value="Unassembled WGS sequence"/>
</dbReference>
<dbReference type="SUPFAM" id="SSF52980">
    <property type="entry name" value="Restriction endonuclease-like"/>
    <property type="match status" value="1"/>
</dbReference>
<gene>
    <name evidence="2" type="ORF">F9L07_09695</name>
</gene>
<accession>A0A7J5E1M3</accession>
<organism evidence="2 3">
    <name type="scientific">Nocardioides simplex</name>
    <name type="common">Arthrobacter simplex</name>
    <dbReference type="NCBI Taxonomy" id="2045"/>
    <lineage>
        <taxon>Bacteria</taxon>
        <taxon>Bacillati</taxon>
        <taxon>Actinomycetota</taxon>
        <taxon>Actinomycetes</taxon>
        <taxon>Propionibacteriales</taxon>
        <taxon>Nocardioidaceae</taxon>
        <taxon>Pimelobacter</taxon>
    </lineage>
</organism>
<comment type="caution">
    <text evidence="2">The sequence shown here is derived from an EMBL/GenBank/DDBJ whole genome shotgun (WGS) entry which is preliminary data.</text>
</comment>
<protein>
    <recommendedName>
        <fullName evidence="4">DUF559 domain-containing protein</fullName>
    </recommendedName>
</protein>
<dbReference type="Gene3D" id="3.40.960.10">
    <property type="entry name" value="VSR Endonuclease"/>
    <property type="match status" value="1"/>
</dbReference>
<sequence length="329" mass="36853">MDALNQLRSAPFTAAMAEDAGMSRRQLRRLLARNDLRQILYGVYVAASVPDDLTLRANAAALVLPDHAVVCDASAAWLHGIDLLQVAELVLVPRLDAISVDGHVGSRRDGVFGGKRTLRADEVMTIGGIRVTTPLRTACDVARLRGRLRGIAALDEFRRRFAITEADLRAMLPRFAGQRGVVQLRELVALSTDQADSQPESWVRLLIHDAGLPVPQPQVWAWLPERGAARMENAYEPLRIAVEYDGAEFHSSDQDREHDDERRSALCEAGWTVIVVRREQLGPDKREVWLRQLAAAIQDRQPRALSKRVYARDPAAPSYRRRQTTQPRR</sequence>
<feature type="region of interest" description="Disordered" evidence="1">
    <location>
        <begin position="304"/>
        <end position="329"/>
    </location>
</feature>
<dbReference type="InterPro" id="IPR011335">
    <property type="entry name" value="Restrct_endonuc-II-like"/>
</dbReference>